<keyword evidence="6 8" id="KW-1133">Transmembrane helix</keyword>
<gene>
    <name evidence="10" type="primary">tagG</name>
    <name evidence="10" type="ORF">HMI01_22510</name>
    <name evidence="11" type="ORF">SAMN05421668_12737</name>
</gene>
<proteinExistence type="inferred from homology"/>
<dbReference type="GO" id="GO:0140359">
    <property type="term" value="F:ABC-type transporter activity"/>
    <property type="evidence" value="ECO:0007669"/>
    <property type="project" value="InterPro"/>
</dbReference>
<evidence type="ECO:0000313" key="13">
    <source>
        <dbReference type="Proteomes" id="UP000321773"/>
    </source>
</evidence>
<evidence type="ECO:0000313" key="11">
    <source>
        <dbReference type="EMBL" id="SFT01557.1"/>
    </source>
</evidence>
<comment type="subcellular location">
    <subcellularLocation>
        <location evidence="1 8">Cell membrane</location>
        <topology evidence="1 8">Multi-pass membrane protein</topology>
    </subcellularLocation>
</comment>
<evidence type="ECO:0000256" key="6">
    <source>
        <dbReference type="ARBA" id="ARBA00022989"/>
    </source>
</evidence>
<feature type="transmembrane region" description="Helical" evidence="8">
    <location>
        <begin position="191"/>
        <end position="210"/>
    </location>
</feature>
<keyword evidence="5 8" id="KW-0812">Transmembrane</keyword>
<evidence type="ECO:0000256" key="8">
    <source>
        <dbReference type="RuleBase" id="RU361157"/>
    </source>
</evidence>
<dbReference type="EMBL" id="FPAI01000027">
    <property type="protein sequence ID" value="SFT01557.1"/>
    <property type="molecule type" value="Genomic_DNA"/>
</dbReference>
<evidence type="ECO:0000256" key="3">
    <source>
        <dbReference type="ARBA" id="ARBA00022448"/>
    </source>
</evidence>
<evidence type="ECO:0000256" key="4">
    <source>
        <dbReference type="ARBA" id="ARBA00022475"/>
    </source>
</evidence>
<reference evidence="10 13" key="2">
    <citation type="submission" date="2019-07" db="EMBL/GenBank/DDBJ databases">
        <title>Whole genome shotgun sequence of Halolactibacillus miurensis NBRC 100873.</title>
        <authorList>
            <person name="Hosoyama A."/>
            <person name="Uohara A."/>
            <person name="Ohji S."/>
            <person name="Ichikawa N."/>
        </authorList>
    </citation>
    <scope>NUCLEOTIDE SEQUENCE [LARGE SCALE GENOMIC DNA]</scope>
    <source>
        <strain evidence="10 13">NBRC 100873</strain>
    </source>
</reference>
<dbReference type="Pfam" id="PF01061">
    <property type="entry name" value="ABC2_membrane"/>
    <property type="match status" value="1"/>
</dbReference>
<keyword evidence="3 8" id="KW-0813">Transport</keyword>
<feature type="transmembrane region" description="Helical" evidence="8">
    <location>
        <begin position="113"/>
        <end position="141"/>
    </location>
</feature>
<sequence length="273" mass="32546">MKLALEILKEQKKYFYLIRRLSLYELKSNNKSNYLGMAWELINPAIQILIYWLVFGTLMRREPIIISGNEVPFINWLMAGFFVWTLFYQSVIQGSKSIYTRLRMLSKMSFPMSIIPSYVIFSQFYIHLMSMLVTFLIFIIINQSINIYIIQLPYYMFAGLCLMFSISLVMSTLSTIVRDVHMLLNSTLKMFLYLSGVLWPITLLSDYPFLMKVMKLNPVYYLINGYRQSFFGNTWSIISEWKYTLFFWGLVLVIFLIGSRLHMKFRRHFIDFL</sequence>
<reference evidence="11 12" key="1">
    <citation type="submission" date="2016-10" db="EMBL/GenBank/DDBJ databases">
        <authorList>
            <person name="de Groot N.N."/>
        </authorList>
    </citation>
    <scope>NUCLEOTIDE SEQUENCE [LARGE SCALE GENOMIC DNA]</scope>
    <source>
        <strain evidence="11 12">DSM 17074</strain>
    </source>
</reference>
<dbReference type="OrthoDB" id="9794365at2"/>
<name>A0A1I6UJV1_9BACI</name>
<dbReference type="STRING" id="306541.SAMN05421668_12737"/>
<evidence type="ECO:0000313" key="10">
    <source>
        <dbReference type="EMBL" id="GEM05263.1"/>
    </source>
</evidence>
<keyword evidence="4 8" id="KW-1003">Cell membrane</keyword>
<dbReference type="PROSITE" id="PS51012">
    <property type="entry name" value="ABC_TM2"/>
    <property type="match status" value="1"/>
</dbReference>
<organism evidence="11 12">
    <name type="scientific">Halolactibacillus miurensis</name>
    <dbReference type="NCBI Taxonomy" id="306541"/>
    <lineage>
        <taxon>Bacteria</taxon>
        <taxon>Bacillati</taxon>
        <taxon>Bacillota</taxon>
        <taxon>Bacilli</taxon>
        <taxon>Bacillales</taxon>
        <taxon>Bacillaceae</taxon>
        <taxon>Halolactibacillus</taxon>
    </lineage>
</organism>
<dbReference type="RefSeq" id="WP_089855332.1">
    <property type="nucleotide sequence ID" value="NZ_BJWJ01000028.1"/>
</dbReference>
<dbReference type="InterPro" id="IPR047817">
    <property type="entry name" value="ABC2_TM_bact-type"/>
</dbReference>
<feature type="domain" description="ABC transmembrane type-2" evidence="9">
    <location>
        <begin position="35"/>
        <end position="265"/>
    </location>
</feature>
<dbReference type="InterPro" id="IPR013525">
    <property type="entry name" value="ABC2_TM"/>
</dbReference>
<protein>
    <recommendedName>
        <fullName evidence="8">Transport permease protein</fullName>
    </recommendedName>
</protein>
<keyword evidence="13" id="KW-1185">Reference proteome</keyword>
<dbReference type="Proteomes" id="UP000321773">
    <property type="component" value="Unassembled WGS sequence"/>
</dbReference>
<evidence type="ECO:0000256" key="5">
    <source>
        <dbReference type="ARBA" id="ARBA00022692"/>
    </source>
</evidence>
<accession>A0A1I6UJV1</accession>
<dbReference type="PANTHER" id="PTHR30413">
    <property type="entry name" value="INNER MEMBRANE TRANSPORT PERMEASE"/>
    <property type="match status" value="1"/>
</dbReference>
<feature type="transmembrane region" description="Helical" evidence="8">
    <location>
        <begin position="34"/>
        <end position="53"/>
    </location>
</feature>
<dbReference type="Proteomes" id="UP000199139">
    <property type="component" value="Unassembled WGS sequence"/>
</dbReference>
<evidence type="ECO:0000313" key="12">
    <source>
        <dbReference type="Proteomes" id="UP000199139"/>
    </source>
</evidence>
<comment type="similarity">
    <text evidence="2 8">Belongs to the ABC-2 integral membrane protein family.</text>
</comment>
<dbReference type="EMBL" id="BJWJ01000028">
    <property type="protein sequence ID" value="GEM05263.1"/>
    <property type="molecule type" value="Genomic_DNA"/>
</dbReference>
<keyword evidence="7 8" id="KW-0472">Membrane</keyword>
<evidence type="ECO:0000259" key="9">
    <source>
        <dbReference type="PROSITE" id="PS51012"/>
    </source>
</evidence>
<dbReference type="PANTHER" id="PTHR30413:SF10">
    <property type="entry name" value="CAPSULE POLYSACCHARIDE EXPORT INNER-MEMBRANE PROTEIN CTRC"/>
    <property type="match status" value="1"/>
</dbReference>
<dbReference type="AlphaFoldDB" id="A0A1I6UJV1"/>
<evidence type="ECO:0000256" key="7">
    <source>
        <dbReference type="ARBA" id="ARBA00023136"/>
    </source>
</evidence>
<evidence type="ECO:0000256" key="1">
    <source>
        <dbReference type="ARBA" id="ARBA00004651"/>
    </source>
</evidence>
<feature type="transmembrane region" description="Helical" evidence="8">
    <location>
        <begin position="73"/>
        <end position="92"/>
    </location>
</feature>
<feature type="transmembrane region" description="Helical" evidence="8">
    <location>
        <begin position="147"/>
        <end position="170"/>
    </location>
</feature>
<dbReference type="GO" id="GO:0015920">
    <property type="term" value="P:lipopolysaccharide transport"/>
    <property type="evidence" value="ECO:0007669"/>
    <property type="project" value="TreeGrafter"/>
</dbReference>
<dbReference type="GO" id="GO:0005886">
    <property type="term" value="C:plasma membrane"/>
    <property type="evidence" value="ECO:0007669"/>
    <property type="project" value="UniProtKB-SubCell"/>
</dbReference>
<evidence type="ECO:0000256" key="2">
    <source>
        <dbReference type="ARBA" id="ARBA00007783"/>
    </source>
</evidence>
<feature type="transmembrane region" description="Helical" evidence="8">
    <location>
        <begin position="245"/>
        <end position="263"/>
    </location>
</feature>